<evidence type="ECO:0000313" key="12">
    <source>
        <dbReference type="EMBL" id="GGF73668.1"/>
    </source>
</evidence>
<evidence type="ECO:0000259" key="11">
    <source>
        <dbReference type="Pfam" id="PF20259"/>
    </source>
</evidence>
<protein>
    <recommendedName>
        <fullName evidence="9">tRNA-specific 2-thiouridylase MnmA</fullName>
        <ecNumber evidence="9">2.8.1.13</ecNumber>
    </recommendedName>
</protein>
<feature type="domain" description="tRNA-specific 2-thiouridylase MnmA-like C-terminal" evidence="10">
    <location>
        <begin position="289"/>
        <end position="364"/>
    </location>
</feature>
<dbReference type="InterPro" id="IPR004506">
    <property type="entry name" value="MnmA-like"/>
</dbReference>
<evidence type="ECO:0000256" key="4">
    <source>
        <dbReference type="ARBA" id="ARBA00022741"/>
    </source>
</evidence>
<evidence type="ECO:0000256" key="7">
    <source>
        <dbReference type="ARBA" id="ARBA00023157"/>
    </source>
</evidence>
<dbReference type="PANTHER" id="PTHR11933:SF5">
    <property type="entry name" value="MITOCHONDRIAL TRNA-SPECIFIC 2-THIOURIDYLASE 1"/>
    <property type="match status" value="1"/>
</dbReference>
<keyword evidence="1 9" id="KW-0820">tRNA-binding</keyword>
<dbReference type="GO" id="GO:0005737">
    <property type="term" value="C:cytoplasm"/>
    <property type="evidence" value="ECO:0007669"/>
    <property type="project" value="UniProtKB-SubCell"/>
</dbReference>
<dbReference type="InterPro" id="IPR023382">
    <property type="entry name" value="MnmA-like_central_sf"/>
</dbReference>
<keyword evidence="4 9" id="KW-0547">Nucleotide-binding</keyword>
<keyword evidence="3 9" id="KW-0819">tRNA processing</keyword>
<dbReference type="NCBIfam" id="NF001138">
    <property type="entry name" value="PRK00143.1"/>
    <property type="match status" value="1"/>
</dbReference>
<evidence type="ECO:0000256" key="9">
    <source>
        <dbReference type="HAMAP-Rule" id="MF_00144"/>
    </source>
</evidence>
<feature type="region of interest" description="Interaction with tRNA" evidence="9">
    <location>
        <begin position="158"/>
        <end position="160"/>
    </location>
</feature>
<evidence type="ECO:0000256" key="6">
    <source>
        <dbReference type="ARBA" id="ARBA00022884"/>
    </source>
</evidence>
<dbReference type="InterPro" id="IPR014729">
    <property type="entry name" value="Rossmann-like_a/b/a_fold"/>
</dbReference>
<dbReference type="Gene3D" id="2.30.30.280">
    <property type="entry name" value="Adenine nucleotide alpha hydrolases-like domains"/>
    <property type="match status" value="1"/>
</dbReference>
<evidence type="ECO:0000256" key="5">
    <source>
        <dbReference type="ARBA" id="ARBA00022840"/>
    </source>
</evidence>
<dbReference type="CDD" id="cd01998">
    <property type="entry name" value="MnmA_TRMU-like"/>
    <property type="match status" value="1"/>
</dbReference>
<keyword evidence="13" id="KW-1185">Reference proteome</keyword>
<dbReference type="GO" id="GO:0000049">
    <property type="term" value="F:tRNA binding"/>
    <property type="evidence" value="ECO:0007669"/>
    <property type="project" value="UniProtKB-KW"/>
</dbReference>
<dbReference type="PANTHER" id="PTHR11933">
    <property type="entry name" value="TRNA 5-METHYLAMINOMETHYL-2-THIOURIDYLATE -METHYLTRANSFERASE"/>
    <property type="match status" value="1"/>
</dbReference>
<comment type="similarity">
    <text evidence="9">Belongs to the MnmA/TRMU family.</text>
</comment>
<dbReference type="Proteomes" id="UP000632498">
    <property type="component" value="Unassembled WGS sequence"/>
</dbReference>
<keyword evidence="9" id="KW-0963">Cytoplasm</keyword>
<keyword evidence="5 9" id="KW-0067">ATP-binding</keyword>
<evidence type="ECO:0000256" key="8">
    <source>
        <dbReference type="ARBA" id="ARBA00051542"/>
    </source>
</evidence>
<evidence type="ECO:0000256" key="3">
    <source>
        <dbReference type="ARBA" id="ARBA00022694"/>
    </source>
</evidence>
<comment type="caution">
    <text evidence="12">The sequence shown here is derived from an EMBL/GenBank/DDBJ whole genome shotgun (WGS) entry which is preliminary data.</text>
</comment>
<proteinExistence type="inferred from homology"/>
<keyword evidence="6 9" id="KW-0694">RNA-binding</keyword>
<gene>
    <name evidence="9 12" type="primary">mnmA</name>
    <name evidence="12" type="ORF">GCM10011332_29670</name>
</gene>
<dbReference type="HAMAP" id="MF_00144">
    <property type="entry name" value="tRNA_thiouridyl_MnmA"/>
    <property type="match status" value="1"/>
</dbReference>
<reference evidence="12" key="1">
    <citation type="journal article" date="2014" name="Int. J. Syst. Evol. Microbiol.">
        <title>Complete genome sequence of Corynebacterium casei LMG S-19264T (=DSM 44701T), isolated from a smear-ripened cheese.</title>
        <authorList>
            <consortium name="US DOE Joint Genome Institute (JGI-PGF)"/>
            <person name="Walter F."/>
            <person name="Albersmeier A."/>
            <person name="Kalinowski J."/>
            <person name="Ruckert C."/>
        </authorList>
    </citation>
    <scope>NUCLEOTIDE SEQUENCE</scope>
    <source>
        <strain evidence="12">CGMCC 1.15254</strain>
    </source>
</reference>
<comment type="subcellular location">
    <subcellularLocation>
        <location evidence="9">Cytoplasm</location>
    </subcellularLocation>
</comment>
<dbReference type="FunFam" id="2.30.30.280:FF:000001">
    <property type="entry name" value="tRNA-specific 2-thiouridylase MnmA"/>
    <property type="match status" value="1"/>
</dbReference>
<dbReference type="AlphaFoldDB" id="A0A917C620"/>
<comment type="caution">
    <text evidence="9">Lacks conserved residue(s) required for the propagation of feature annotation.</text>
</comment>
<name>A0A917C620_9PROT</name>
<comment type="function">
    <text evidence="9">Catalyzes the 2-thiolation of uridine at the wobble position (U34) of tRNA, leading to the formation of s(2)U34.</text>
</comment>
<dbReference type="EMBL" id="BMHV01000029">
    <property type="protein sequence ID" value="GGF73668.1"/>
    <property type="molecule type" value="Genomic_DNA"/>
</dbReference>
<feature type="binding site" evidence="9">
    <location>
        <position position="136"/>
    </location>
    <ligand>
        <name>ATP</name>
        <dbReference type="ChEBI" id="CHEBI:30616"/>
    </ligand>
</feature>
<keyword evidence="7" id="KW-1015">Disulfide bond</keyword>
<dbReference type="Gene3D" id="3.40.50.620">
    <property type="entry name" value="HUPs"/>
    <property type="match status" value="1"/>
</dbReference>
<feature type="site" description="Interaction with tRNA" evidence="9">
    <location>
        <position position="137"/>
    </location>
</feature>
<feature type="binding site" evidence="9">
    <location>
        <begin position="18"/>
        <end position="25"/>
    </location>
    <ligand>
        <name>ATP</name>
        <dbReference type="ChEBI" id="CHEBI:30616"/>
    </ligand>
</feature>
<accession>A0A917C620</accession>
<organism evidence="12 13">
    <name type="scientific">Terasakiella brassicae</name>
    <dbReference type="NCBI Taxonomy" id="1634917"/>
    <lineage>
        <taxon>Bacteria</taxon>
        <taxon>Pseudomonadati</taxon>
        <taxon>Pseudomonadota</taxon>
        <taxon>Alphaproteobacteria</taxon>
        <taxon>Rhodospirillales</taxon>
        <taxon>Terasakiellaceae</taxon>
        <taxon>Terasakiella</taxon>
    </lineage>
</organism>
<dbReference type="NCBIfam" id="TIGR00420">
    <property type="entry name" value="trmU"/>
    <property type="match status" value="1"/>
</dbReference>
<dbReference type="SUPFAM" id="SSF52402">
    <property type="entry name" value="Adenine nucleotide alpha hydrolases-like"/>
    <property type="match status" value="1"/>
</dbReference>
<dbReference type="RefSeq" id="WP_188666670.1">
    <property type="nucleotide sequence ID" value="NZ_BMHV01000029.1"/>
</dbReference>
<evidence type="ECO:0000259" key="10">
    <source>
        <dbReference type="Pfam" id="PF20258"/>
    </source>
</evidence>
<dbReference type="InterPro" id="IPR046885">
    <property type="entry name" value="MnmA-like_C"/>
</dbReference>
<dbReference type="Gene3D" id="2.40.30.10">
    <property type="entry name" value="Translation factors"/>
    <property type="match status" value="1"/>
</dbReference>
<feature type="binding site" evidence="9">
    <location>
        <position position="44"/>
    </location>
    <ligand>
        <name>ATP</name>
        <dbReference type="ChEBI" id="CHEBI:30616"/>
    </ligand>
</feature>
<dbReference type="FunFam" id="3.40.50.620:FF:000115">
    <property type="entry name" value="tRNA-specific 2-thiouridylase MnmA"/>
    <property type="match status" value="1"/>
</dbReference>
<evidence type="ECO:0000256" key="1">
    <source>
        <dbReference type="ARBA" id="ARBA00022555"/>
    </source>
</evidence>
<dbReference type="Pfam" id="PF03054">
    <property type="entry name" value="tRNA_Me_trans"/>
    <property type="match status" value="1"/>
</dbReference>
<sequence>MNSLFIDKAPEDTRIIVAMSGGVDSSVTAAMLKEQGYDVVGVTLQLYDHGEAVCRPNTCCAGRDIYDARRVADQIGIPHYVLDYEEVFKRDVMDYFAETYVQGETPIPCVKCNETVKFRDLLETAKDLGGDALVTGHYVQWQKTDQGAILLRGADHRRDQSYFMFTMTQAQADFVRFPLGNMSKDETRALAKKYGLSVASKSDSQDICFVPEGKYVDVVEKLRPGALEPGEIVHLDGTVVGKHDGIIKYTVGQRRGLGIAWPDPLYVIRLDAEKKQVIVGPQEALLEFELTIAELNWIGFTPLSAEGREIEVKVRSAQPPQPATVYPNADGSARVVLRDGYAGIAPGQACVFYEGERMLGGGWIQKAA</sequence>
<evidence type="ECO:0000313" key="13">
    <source>
        <dbReference type="Proteomes" id="UP000632498"/>
    </source>
</evidence>
<feature type="domain" description="tRNA-specific 2-thiouridylase MnmA-like central" evidence="11">
    <location>
        <begin position="228"/>
        <end position="280"/>
    </location>
</feature>
<comment type="catalytic activity">
    <reaction evidence="8 9">
        <text>S-sulfanyl-L-cysteinyl-[protein] + uridine(34) in tRNA + AH2 + ATP = 2-thiouridine(34) in tRNA + L-cysteinyl-[protein] + A + AMP + diphosphate + H(+)</text>
        <dbReference type="Rhea" id="RHEA:47032"/>
        <dbReference type="Rhea" id="RHEA-COMP:10131"/>
        <dbReference type="Rhea" id="RHEA-COMP:11726"/>
        <dbReference type="Rhea" id="RHEA-COMP:11727"/>
        <dbReference type="Rhea" id="RHEA-COMP:11728"/>
        <dbReference type="ChEBI" id="CHEBI:13193"/>
        <dbReference type="ChEBI" id="CHEBI:15378"/>
        <dbReference type="ChEBI" id="CHEBI:17499"/>
        <dbReference type="ChEBI" id="CHEBI:29950"/>
        <dbReference type="ChEBI" id="CHEBI:30616"/>
        <dbReference type="ChEBI" id="CHEBI:33019"/>
        <dbReference type="ChEBI" id="CHEBI:61963"/>
        <dbReference type="ChEBI" id="CHEBI:65315"/>
        <dbReference type="ChEBI" id="CHEBI:87170"/>
        <dbReference type="ChEBI" id="CHEBI:456215"/>
        <dbReference type="EC" id="2.8.1.13"/>
    </reaction>
</comment>
<dbReference type="GO" id="GO:0002143">
    <property type="term" value="P:tRNA wobble position uridine thiolation"/>
    <property type="evidence" value="ECO:0007669"/>
    <property type="project" value="TreeGrafter"/>
</dbReference>
<dbReference type="GO" id="GO:0103016">
    <property type="term" value="F:tRNA-uridine 2-sulfurtransferase activity"/>
    <property type="evidence" value="ECO:0007669"/>
    <property type="project" value="UniProtKB-EC"/>
</dbReference>
<reference evidence="12" key="2">
    <citation type="submission" date="2020-09" db="EMBL/GenBank/DDBJ databases">
        <authorList>
            <person name="Sun Q."/>
            <person name="Zhou Y."/>
        </authorList>
    </citation>
    <scope>NUCLEOTIDE SEQUENCE</scope>
    <source>
        <strain evidence="12">CGMCC 1.15254</strain>
    </source>
</reference>
<feature type="site" description="Interaction with tRNA" evidence="9">
    <location>
        <position position="348"/>
    </location>
</feature>
<dbReference type="InterPro" id="IPR046884">
    <property type="entry name" value="MnmA-like_central"/>
</dbReference>
<dbReference type="GO" id="GO:0005524">
    <property type="term" value="F:ATP binding"/>
    <property type="evidence" value="ECO:0007669"/>
    <property type="project" value="UniProtKB-KW"/>
</dbReference>
<feature type="active site" description="Cysteine persulfide intermediate" evidence="9">
    <location>
        <position position="208"/>
    </location>
</feature>
<feature type="active site" description="Nucleophile" evidence="9">
    <location>
        <position position="112"/>
    </location>
</feature>
<dbReference type="EC" id="2.8.1.13" evidence="9"/>
<dbReference type="Pfam" id="PF20258">
    <property type="entry name" value="tRNA_Me_trans_C"/>
    <property type="match status" value="1"/>
</dbReference>
<evidence type="ECO:0000256" key="2">
    <source>
        <dbReference type="ARBA" id="ARBA00022679"/>
    </source>
</evidence>
<keyword evidence="2 9" id="KW-0808">Transferase</keyword>
<dbReference type="Pfam" id="PF20259">
    <property type="entry name" value="tRNA_Me_trans_M"/>
    <property type="match status" value="1"/>
</dbReference>